<sequence>MAEVVVSKDQFNEFVKRMEQGFHHADQRHNDLLAAMNERFTQADQRHNDLLGTINQRFDQVDRRFDQIDQQRQEDRQAMMQQRQEDRQVMMQQFQQVDQRHSDLLAAMNQRFAQHEARLVSMENWMRTTFVTVALVAVGVAAQLFYTLLRFGLKPPTP</sequence>
<dbReference type="EMBL" id="AZHX01000794">
    <property type="protein sequence ID" value="ETX06048.1"/>
    <property type="molecule type" value="Genomic_DNA"/>
</dbReference>
<dbReference type="AlphaFoldDB" id="W4M793"/>
<evidence type="ECO:0000313" key="3">
    <source>
        <dbReference type="Proteomes" id="UP000019140"/>
    </source>
</evidence>
<dbReference type="HOGENOM" id="CLU_108387_0_0_7"/>
<comment type="caution">
    <text evidence="2">The sequence shown here is derived from an EMBL/GenBank/DDBJ whole genome shotgun (WGS) entry which is preliminary data.</text>
</comment>
<gene>
    <name evidence="2" type="ORF">ETSY2_19350</name>
</gene>
<evidence type="ECO:0000256" key="1">
    <source>
        <dbReference type="SAM" id="Phobius"/>
    </source>
</evidence>
<keyword evidence="3" id="KW-1185">Reference proteome</keyword>
<protein>
    <submittedName>
        <fullName evidence="2">Uncharacterized protein</fullName>
    </submittedName>
</protein>
<keyword evidence="1" id="KW-1133">Transmembrane helix</keyword>
<name>W4M793_9BACT</name>
<keyword evidence="1" id="KW-0472">Membrane</keyword>
<dbReference type="Proteomes" id="UP000019140">
    <property type="component" value="Unassembled WGS sequence"/>
</dbReference>
<keyword evidence="1" id="KW-0812">Transmembrane</keyword>
<reference evidence="2 3" key="1">
    <citation type="journal article" date="2014" name="Nature">
        <title>An environmental bacterial taxon with a large and distinct metabolic repertoire.</title>
        <authorList>
            <person name="Wilson M.C."/>
            <person name="Mori T."/>
            <person name="Ruckert C."/>
            <person name="Uria A.R."/>
            <person name="Helf M.J."/>
            <person name="Takada K."/>
            <person name="Gernert C."/>
            <person name="Steffens U.A."/>
            <person name="Heycke N."/>
            <person name="Schmitt S."/>
            <person name="Rinke C."/>
            <person name="Helfrich E.J."/>
            <person name="Brachmann A.O."/>
            <person name="Gurgui C."/>
            <person name="Wakimoto T."/>
            <person name="Kracht M."/>
            <person name="Crusemann M."/>
            <person name="Hentschel U."/>
            <person name="Abe I."/>
            <person name="Matsunaga S."/>
            <person name="Kalinowski J."/>
            <person name="Takeyama H."/>
            <person name="Piel J."/>
        </authorList>
    </citation>
    <scope>NUCLEOTIDE SEQUENCE [LARGE SCALE GENOMIC DNA]</scope>
    <source>
        <strain evidence="3">TSY2</strain>
    </source>
</reference>
<feature type="transmembrane region" description="Helical" evidence="1">
    <location>
        <begin position="128"/>
        <end position="149"/>
    </location>
</feature>
<evidence type="ECO:0000313" key="2">
    <source>
        <dbReference type="EMBL" id="ETX06048.1"/>
    </source>
</evidence>
<accession>W4M793</accession>
<organism evidence="2 3">
    <name type="scientific">Candidatus Entotheonella gemina</name>
    <dbReference type="NCBI Taxonomy" id="1429439"/>
    <lineage>
        <taxon>Bacteria</taxon>
        <taxon>Pseudomonadati</taxon>
        <taxon>Nitrospinota/Tectimicrobiota group</taxon>
        <taxon>Candidatus Tectimicrobiota</taxon>
        <taxon>Candidatus Entotheonellia</taxon>
        <taxon>Candidatus Entotheonellales</taxon>
        <taxon>Candidatus Entotheonellaceae</taxon>
        <taxon>Candidatus Entotheonella</taxon>
    </lineage>
</organism>
<proteinExistence type="predicted"/>